<proteinExistence type="predicted"/>
<protein>
    <recommendedName>
        <fullName evidence="6">Host specificity protein</fullName>
    </recommendedName>
</protein>
<evidence type="ECO:0000313" key="4">
    <source>
        <dbReference type="EMBL" id="PSC04515.1"/>
    </source>
</evidence>
<comment type="caution">
    <text evidence="4">The sequence shown here is derived from an EMBL/GenBank/DDBJ whole genome shotgun (WGS) entry which is preliminary data.</text>
</comment>
<dbReference type="Proteomes" id="UP000239772">
    <property type="component" value="Unassembled WGS sequence"/>
</dbReference>
<reference evidence="5" key="1">
    <citation type="submission" date="2018-03" db="EMBL/GenBank/DDBJ databases">
        <authorList>
            <person name="Sun L."/>
            <person name="Liu H."/>
            <person name="Chen W."/>
            <person name="Huang K."/>
            <person name="Liu W."/>
            <person name="Gao X."/>
        </authorList>
    </citation>
    <scope>NUCLEOTIDE SEQUENCE [LARGE SCALE GENOMIC DNA]</scope>
    <source>
        <strain evidence="5">SH9</strain>
    </source>
</reference>
<dbReference type="CDD" id="cd19607">
    <property type="entry name" value="GTA_TIM-barrel-like"/>
    <property type="match status" value="1"/>
</dbReference>
<dbReference type="Pfam" id="PF13550">
    <property type="entry name" value="Phage-tail_3"/>
    <property type="match status" value="1"/>
</dbReference>
<evidence type="ECO:0000259" key="3">
    <source>
        <dbReference type="Pfam" id="PF23666"/>
    </source>
</evidence>
<evidence type="ECO:0000313" key="5">
    <source>
        <dbReference type="Proteomes" id="UP000239772"/>
    </source>
</evidence>
<feature type="domain" description="Rcc01698-like C-terminal" evidence="3">
    <location>
        <begin position="1058"/>
        <end position="1155"/>
    </location>
</feature>
<dbReference type="Pfam" id="PF23666">
    <property type="entry name" value="Rcc01698_C"/>
    <property type="match status" value="1"/>
</dbReference>
<feature type="domain" description="GTA TIM-barrel-like" evidence="1">
    <location>
        <begin position="445"/>
        <end position="746"/>
    </location>
</feature>
<accession>A0A2T1HS86</accession>
<organism evidence="4 5">
    <name type="scientific">Alsobacter soli</name>
    <dbReference type="NCBI Taxonomy" id="2109933"/>
    <lineage>
        <taxon>Bacteria</taxon>
        <taxon>Pseudomonadati</taxon>
        <taxon>Pseudomonadota</taxon>
        <taxon>Alphaproteobacteria</taxon>
        <taxon>Hyphomicrobiales</taxon>
        <taxon>Alsobacteraceae</taxon>
        <taxon>Alsobacter</taxon>
    </lineage>
</organism>
<dbReference type="Pfam" id="PF13547">
    <property type="entry name" value="GTA_TIM"/>
    <property type="match status" value="1"/>
</dbReference>
<feature type="domain" description="Tip attachment protein J" evidence="2">
    <location>
        <begin position="804"/>
        <end position="966"/>
    </location>
</feature>
<dbReference type="RefSeq" id="WP_106337539.1">
    <property type="nucleotide sequence ID" value="NZ_PVZS01000013.1"/>
</dbReference>
<gene>
    <name evidence="4" type="ORF">SLNSH_13550</name>
</gene>
<dbReference type="EMBL" id="PVZS01000013">
    <property type="protein sequence ID" value="PSC04515.1"/>
    <property type="molecule type" value="Genomic_DNA"/>
</dbReference>
<evidence type="ECO:0008006" key="6">
    <source>
        <dbReference type="Google" id="ProtNLM"/>
    </source>
</evidence>
<name>A0A2T1HS86_9HYPH</name>
<dbReference type="InterPro" id="IPR025195">
    <property type="entry name" value="GTA_TIM_dom"/>
</dbReference>
<dbReference type="OrthoDB" id="8445115at2"/>
<keyword evidence="5" id="KW-1185">Reference proteome</keyword>
<sequence length="1313" mass="137690">MTTLVLQAAGSAVGGAVGGPLGALVGGGLGAAAGSLIDNALFGGSGARKYVEGPRLQTLAGLGSTEGAPVPRVYGRARVGGEVIWATRFEEVATTRRESAAVSGGGKGLGGGSAGAQTVTTAYAYYANLAVGLCEGPIAFVRRIWADGRELDRTLYSIRVHTGAESQEPDPLIVAKEGADAAPAYRGLAYVVFERLPLAEFGNRVPQLSFEVVRPVGGLGAQIRAVDLIPGAGEFVYAPTLVTRDAGLGETRPENRWQSTHPTDWAASLDALQALCPNLESVGLVVSWFGDDLRAGACTVAPRVEGGDRVHLETAWAVAGLTRPEARVASQAEGRPAYGGTPSDASVVAAIRDLKARDLKVMLYPFIMMDVPAGNGLPDPWTGAAGQPPYPWRGRVTCHPAPGRTGSPDGAGAAAAQVAAFFGAARPADSALANGTVQYGGPAEWSFRRMMLHYAHLAALAGGVDAFVMGSELVGLTRVRSAPGVYPAVSALVALAADVKAVLGAGTRLTYGADWTEYGAHAPSDGELRFPLDPLWASPAIDCVGVDWWPPLADWRDEPGHADSGRARNGAGASYIAANVAGGEGFDWFYPDDEARRRQDRRPMTDGAYDKPWVYRPKDLAAWWSQPHVERVNGVELATPTAWVPRSKPILLVECGCPAVDKGSNGPNCFPDAKSGAANLPPFSRGFRDDLAQDRAIRALLNHFDPAAPGFAEAANPVSPIYGGRMVDPARMHLWCWDARPFPAFPSREAIWADGPAWELGHWLTGRLEGMPLADLVRALLRDWGVEPPAEVDVDGFLDGYVVDRPMSLRAALEPLVALFGFDAVASGGRVRFIDRGDVHATPLGEDDLAPDGEGALLRLTRTQDAELPRAVALGFADAEGDYARASVLSRRLEGGSRRETQVEAAAVLPRSAAARLADRILHDAWIARETVEFRLRPGLLAPEPGDCVSLAVNGTPRTYRITRIRDAEAREVTGRAVDPAALEAPARAAGGTRSVGAPAAPGRPFAAVLDVSLPVPGAPVLQWLAVAGRPWPGRMVVWRSADGLGFDTVATVDAPSLMARLLAPLPAGPCGRWDRAGGVEMQLPAGAPPTGADMAALSGATALAIRGPDGAWEVLAYARSELVGPSRWRLTRLLRGLSGTEEAASRDVPAGSLAVLLDASLVPLAAGPESLGRAFRYRVGPAARGAGDPAALAFEAAPGPGALLPLAPVRASARRTSAGVALRWIRRGRLEADAWEPVEIPLGEAAERYEVDVLAGGVVKRTLSCSSPEALYPADAERADFGAPQASLWLRIVQLSAAVGRGRALAVTLPVL</sequence>
<dbReference type="Gene3D" id="3.20.20.80">
    <property type="entry name" value="Glycosidases"/>
    <property type="match status" value="1"/>
</dbReference>
<evidence type="ECO:0000259" key="1">
    <source>
        <dbReference type="Pfam" id="PF13547"/>
    </source>
</evidence>
<dbReference type="InterPro" id="IPR056490">
    <property type="entry name" value="Rcc01698_C"/>
</dbReference>
<evidence type="ECO:0000259" key="2">
    <source>
        <dbReference type="Pfam" id="PF13550"/>
    </source>
</evidence>
<dbReference type="InterPro" id="IPR032876">
    <property type="entry name" value="J_dom"/>
</dbReference>